<keyword evidence="11 12" id="KW-0472">Membrane</keyword>
<comment type="caution">
    <text evidence="15">The sequence shown here is derived from an EMBL/GenBank/DDBJ whole genome shotgun (WGS) entry which is preliminary data.</text>
</comment>
<reference evidence="16" key="1">
    <citation type="journal article" date="2019" name="Int. J. Syst. Evol. Microbiol.">
        <title>The Global Catalogue of Microorganisms (GCM) 10K type strain sequencing project: providing services to taxonomists for standard genome sequencing and annotation.</title>
        <authorList>
            <consortium name="The Broad Institute Genomics Platform"/>
            <consortium name="The Broad Institute Genome Sequencing Center for Infectious Disease"/>
            <person name="Wu L."/>
            <person name="Ma J."/>
        </authorList>
    </citation>
    <scope>NUCLEOTIDE SEQUENCE [LARGE SCALE GENOMIC DNA]</scope>
    <source>
        <strain evidence="16">KACC 11904</strain>
    </source>
</reference>
<dbReference type="InterPro" id="IPR003594">
    <property type="entry name" value="HATPase_dom"/>
</dbReference>
<dbReference type="CDD" id="cd06225">
    <property type="entry name" value="HAMP"/>
    <property type="match status" value="1"/>
</dbReference>
<dbReference type="InterPro" id="IPR050640">
    <property type="entry name" value="Bact_2-comp_sensor_kinase"/>
</dbReference>
<evidence type="ECO:0000256" key="12">
    <source>
        <dbReference type="SAM" id="Phobius"/>
    </source>
</evidence>
<evidence type="ECO:0000256" key="11">
    <source>
        <dbReference type="ARBA" id="ARBA00023136"/>
    </source>
</evidence>
<dbReference type="InterPro" id="IPR005467">
    <property type="entry name" value="His_kinase_dom"/>
</dbReference>
<dbReference type="RefSeq" id="WP_270884864.1">
    <property type="nucleotide sequence ID" value="NZ_JAQFVF010000080.1"/>
</dbReference>
<dbReference type="Pfam" id="PF02518">
    <property type="entry name" value="HATPase_c"/>
    <property type="match status" value="1"/>
</dbReference>
<comment type="subcellular location">
    <subcellularLocation>
        <location evidence="2">Cell membrane</location>
        <topology evidence="2">Multi-pass membrane protein</topology>
    </subcellularLocation>
</comment>
<dbReference type="Gene3D" id="3.30.565.10">
    <property type="entry name" value="Histidine kinase-like ATPase, C-terminal domain"/>
    <property type="match status" value="1"/>
</dbReference>
<gene>
    <name evidence="15" type="ORF">ACFPOG_16600</name>
</gene>
<evidence type="ECO:0000313" key="15">
    <source>
        <dbReference type="EMBL" id="MFC5449873.1"/>
    </source>
</evidence>
<evidence type="ECO:0000256" key="4">
    <source>
        <dbReference type="ARBA" id="ARBA00022475"/>
    </source>
</evidence>
<evidence type="ECO:0000256" key="1">
    <source>
        <dbReference type="ARBA" id="ARBA00000085"/>
    </source>
</evidence>
<name>A0ABW0KAS5_9BACL</name>
<keyword evidence="16" id="KW-1185">Reference proteome</keyword>
<dbReference type="SUPFAM" id="SSF158472">
    <property type="entry name" value="HAMP domain-like"/>
    <property type="match status" value="1"/>
</dbReference>
<dbReference type="Pfam" id="PF00672">
    <property type="entry name" value="HAMP"/>
    <property type="match status" value="1"/>
</dbReference>
<dbReference type="SMART" id="SM00387">
    <property type="entry name" value="HATPase_c"/>
    <property type="match status" value="1"/>
</dbReference>
<dbReference type="EC" id="2.7.13.3" evidence="3"/>
<feature type="domain" description="HAMP" evidence="14">
    <location>
        <begin position="198"/>
        <end position="251"/>
    </location>
</feature>
<evidence type="ECO:0000256" key="2">
    <source>
        <dbReference type="ARBA" id="ARBA00004651"/>
    </source>
</evidence>
<protein>
    <recommendedName>
        <fullName evidence="3">histidine kinase</fullName>
        <ecNumber evidence="3">2.7.13.3</ecNumber>
    </recommendedName>
</protein>
<keyword evidence="9" id="KW-0067">ATP-binding</keyword>
<dbReference type="PROSITE" id="PS50885">
    <property type="entry name" value="HAMP"/>
    <property type="match status" value="1"/>
</dbReference>
<evidence type="ECO:0000256" key="9">
    <source>
        <dbReference type="ARBA" id="ARBA00022840"/>
    </source>
</evidence>
<evidence type="ECO:0000256" key="10">
    <source>
        <dbReference type="ARBA" id="ARBA00023012"/>
    </source>
</evidence>
<dbReference type="Pfam" id="PF06580">
    <property type="entry name" value="His_kinase"/>
    <property type="match status" value="1"/>
</dbReference>
<dbReference type="InterPro" id="IPR036890">
    <property type="entry name" value="HATPase_C_sf"/>
</dbReference>
<sequence>MSIHRKLFFFIPLLVLLMSFVSYFLFESSKSAQEGYSLLMDRIMLYKQVSRESNEVMRFLYRFDIQMDADSYPDLTTHVHELKALREQLAAMDRSDLNALQIENYTSMLDTFLEQTSAMIGGSQTQDSNKKAGDYIQAEKVSRFIGEGGQALVDLELEHYRPIYENIMRTTSEMNKLGVYLVFTVALLSIIFSLWLSTSISIPLRKLVLTAKQISKGKLDMKAPEIHTGDEIEILGKSFNHMLDNIQDLMGKHMQSLENDRLVKELELKTLQSQINPHFLFNTLNAIAKLAYIEGAHRTSELTVSVSRLLRYNLQKLDHPVTLRDEVGHAMEYITIQKARFRDRIHFETDIDDAALDQMIPCLTLQPILENAIVHGIEEVEEGAVLELRIIKDEEQVIIEIMDNGIGMDEEVRTLLIQSVSEETKWPLHVKKQSTGLGTTNVFKRLQLFFDGKQTIEIVSGKGEGTLVRFRLPLLPIRSIFEGEEVCIDY</sequence>
<keyword evidence="12" id="KW-1133">Transmembrane helix</keyword>
<dbReference type="PROSITE" id="PS50109">
    <property type="entry name" value="HIS_KIN"/>
    <property type="match status" value="1"/>
</dbReference>
<evidence type="ECO:0000256" key="7">
    <source>
        <dbReference type="ARBA" id="ARBA00022741"/>
    </source>
</evidence>
<dbReference type="PANTHER" id="PTHR34220">
    <property type="entry name" value="SENSOR HISTIDINE KINASE YPDA"/>
    <property type="match status" value="1"/>
</dbReference>
<feature type="transmembrane region" description="Helical" evidence="12">
    <location>
        <begin position="177"/>
        <end position="196"/>
    </location>
</feature>
<keyword evidence="10" id="KW-0902">Two-component regulatory system</keyword>
<keyword evidence="8 15" id="KW-0418">Kinase</keyword>
<evidence type="ECO:0000259" key="13">
    <source>
        <dbReference type="PROSITE" id="PS50109"/>
    </source>
</evidence>
<keyword evidence="5" id="KW-0597">Phosphoprotein</keyword>
<keyword evidence="7" id="KW-0547">Nucleotide-binding</keyword>
<evidence type="ECO:0000256" key="8">
    <source>
        <dbReference type="ARBA" id="ARBA00022777"/>
    </source>
</evidence>
<evidence type="ECO:0000256" key="6">
    <source>
        <dbReference type="ARBA" id="ARBA00022679"/>
    </source>
</evidence>
<dbReference type="InterPro" id="IPR003660">
    <property type="entry name" value="HAMP_dom"/>
</dbReference>
<dbReference type="Gene3D" id="6.10.340.10">
    <property type="match status" value="1"/>
</dbReference>
<dbReference type="EMBL" id="JBHSMJ010000022">
    <property type="protein sequence ID" value="MFC5449873.1"/>
    <property type="molecule type" value="Genomic_DNA"/>
</dbReference>
<feature type="domain" description="Histidine kinase" evidence="13">
    <location>
        <begin position="365"/>
        <end position="476"/>
    </location>
</feature>
<keyword evidence="12" id="KW-0812">Transmembrane</keyword>
<dbReference type="SUPFAM" id="SSF55874">
    <property type="entry name" value="ATPase domain of HSP90 chaperone/DNA topoisomerase II/histidine kinase"/>
    <property type="match status" value="1"/>
</dbReference>
<dbReference type="PANTHER" id="PTHR34220:SF7">
    <property type="entry name" value="SENSOR HISTIDINE KINASE YPDA"/>
    <property type="match status" value="1"/>
</dbReference>
<keyword evidence="4" id="KW-1003">Cell membrane</keyword>
<feature type="transmembrane region" description="Helical" evidence="12">
    <location>
        <begin position="6"/>
        <end position="26"/>
    </location>
</feature>
<organism evidence="15 16">
    <name type="scientific">Paenibacillus aestuarii</name>
    <dbReference type="NCBI Taxonomy" id="516965"/>
    <lineage>
        <taxon>Bacteria</taxon>
        <taxon>Bacillati</taxon>
        <taxon>Bacillota</taxon>
        <taxon>Bacilli</taxon>
        <taxon>Bacillales</taxon>
        <taxon>Paenibacillaceae</taxon>
        <taxon>Paenibacillus</taxon>
    </lineage>
</organism>
<evidence type="ECO:0000259" key="14">
    <source>
        <dbReference type="PROSITE" id="PS50885"/>
    </source>
</evidence>
<dbReference type="InterPro" id="IPR010559">
    <property type="entry name" value="Sig_transdc_His_kin_internal"/>
</dbReference>
<evidence type="ECO:0000256" key="3">
    <source>
        <dbReference type="ARBA" id="ARBA00012438"/>
    </source>
</evidence>
<comment type="catalytic activity">
    <reaction evidence="1">
        <text>ATP + protein L-histidine = ADP + protein N-phospho-L-histidine.</text>
        <dbReference type="EC" id="2.7.13.3"/>
    </reaction>
</comment>
<dbReference type="Proteomes" id="UP001596044">
    <property type="component" value="Unassembled WGS sequence"/>
</dbReference>
<keyword evidence="6 15" id="KW-0808">Transferase</keyword>
<accession>A0ABW0KAS5</accession>
<dbReference type="SMART" id="SM00304">
    <property type="entry name" value="HAMP"/>
    <property type="match status" value="1"/>
</dbReference>
<proteinExistence type="predicted"/>
<evidence type="ECO:0000313" key="16">
    <source>
        <dbReference type="Proteomes" id="UP001596044"/>
    </source>
</evidence>
<evidence type="ECO:0000256" key="5">
    <source>
        <dbReference type="ARBA" id="ARBA00022553"/>
    </source>
</evidence>
<dbReference type="GO" id="GO:0004673">
    <property type="term" value="F:protein histidine kinase activity"/>
    <property type="evidence" value="ECO:0007669"/>
    <property type="project" value="UniProtKB-EC"/>
</dbReference>